<feature type="compositionally biased region" description="Acidic residues" evidence="1">
    <location>
        <begin position="69"/>
        <end position="78"/>
    </location>
</feature>
<comment type="caution">
    <text evidence="2">The sequence shown here is derived from an EMBL/GenBank/DDBJ whole genome shotgun (WGS) entry which is preliminary data.</text>
</comment>
<sequence length="90" mass="10392">MLEIVGLTENDIYATCTDQGANMLRAADLMIEAQQVLTVCRELERDENADSEGEEDEARDDVEMLQQERDDDDNEDDEMHQNLREEDDIL</sequence>
<evidence type="ECO:0000256" key="1">
    <source>
        <dbReference type="SAM" id="MobiDB-lite"/>
    </source>
</evidence>
<organism evidence="2 3">
    <name type="scientific">Polypedilum vanderplanki</name>
    <name type="common">Sleeping chironomid midge</name>
    <dbReference type="NCBI Taxonomy" id="319348"/>
    <lineage>
        <taxon>Eukaryota</taxon>
        <taxon>Metazoa</taxon>
        <taxon>Ecdysozoa</taxon>
        <taxon>Arthropoda</taxon>
        <taxon>Hexapoda</taxon>
        <taxon>Insecta</taxon>
        <taxon>Pterygota</taxon>
        <taxon>Neoptera</taxon>
        <taxon>Endopterygota</taxon>
        <taxon>Diptera</taxon>
        <taxon>Nematocera</taxon>
        <taxon>Chironomoidea</taxon>
        <taxon>Chironomidae</taxon>
        <taxon>Chironominae</taxon>
        <taxon>Polypedilum</taxon>
        <taxon>Polypedilum</taxon>
    </lineage>
</organism>
<accession>A0A9J6B8K4</accession>
<dbReference type="Proteomes" id="UP001107558">
    <property type="component" value="Unassembled WGS sequence"/>
</dbReference>
<feature type="compositionally biased region" description="Acidic residues" evidence="1">
    <location>
        <begin position="49"/>
        <end position="60"/>
    </location>
</feature>
<keyword evidence="3" id="KW-1185">Reference proteome</keyword>
<reference evidence="2" key="1">
    <citation type="submission" date="2021-03" db="EMBL/GenBank/DDBJ databases">
        <title>Chromosome level genome of the anhydrobiotic midge Polypedilum vanderplanki.</title>
        <authorList>
            <person name="Yoshida Y."/>
            <person name="Kikawada T."/>
            <person name="Gusev O."/>
        </authorList>
    </citation>
    <scope>NUCLEOTIDE SEQUENCE</scope>
    <source>
        <strain evidence="2">NIAS01</strain>
        <tissue evidence="2">Whole body or cell culture</tissue>
    </source>
</reference>
<dbReference type="AlphaFoldDB" id="A0A9J6B8K4"/>
<proteinExistence type="predicted"/>
<evidence type="ECO:0000313" key="3">
    <source>
        <dbReference type="Proteomes" id="UP001107558"/>
    </source>
</evidence>
<name>A0A9J6B8K4_POLVA</name>
<protein>
    <submittedName>
        <fullName evidence="2">Uncharacterized protein</fullName>
    </submittedName>
</protein>
<gene>
    <name evidence="2" type="ORF">PVAND_017781</name>
</gene>
<dbReference type="OrthoDB" id="7764887at2759"/>
<dbReference type="EMBL" id="JADBJN010000381">
    <property type="protein sequence ID" value="KAG5666037.1"/>
    <property type="molecule type" value="Genomic_DNA"/>
</dbReference>
<evidence type="ECO:0000313" key="2">
    <source>
        <dbReference type="EMBL" id="KAG5666037.1"/>
    </source>
</evidence>
<feature type="non-terminal residue" evidence="2">
    <location>
        <position position="90"/>
    </location>
</feature>
<feature type="region of interest" description="Disordered" evidence="1">
    <location>
        <begin position="44"/>
        <end position="90"/>
    </location>
</feature>